<name>A0A1H9QNJ0_9LACT</name>
<proteinExistence type="predicted"/>
<feature type="transmembrane region" description="Helical" evidence="7">
    <location>
        <begin position="128"/>
        <end position="150"/>
    </location>
</feature>
<evidence type="ECO:0000313" key="9">
    <source>
        <dbReference type="EMBL" id="SER62076.1"/>
    </source>
</evidence>
<evidence type="ECO:0000256" key="7">
    <source>
        <dbReference type="SAM" id="Phobius"/>
    </source>
</evidence>
<sequence length="630" mass="73022">MHKLLLPLNRWRQALVTGILCFLSAFINNYLLQIFQNQYDLNLAYKFVFEWHTVIFFLSVFVLFIVTLWLTALIGKIGYSTSFMFLLTIGIGLANQQKLVNRGEPLYPNELSMISEWPFLLKMLEGKWIILLILTILGVAAYSYGVTKLIQYLLKKWQQPVYPYLDRKNLIIRGITFLLTSLILMYTYQFNQEGNLLKKMYDQHAYWIPYSQEMNYYNNGFLGGFFYNFPIDAMNEPTNYSKEEIERIVTKYTKTAKTINQTRTENQVKPNIVFIMSESFSDIETLKGIQAEKDPMPETRKWMKQSTSGKILSQGYGGGTANIEFEALTGFSMYPFNEQMTTPYTMLLPQFKAFPSIVSYLAKEGYETTAIHPFNTSMYKRREVYDTLQFSNFLNEETMTNQQTIEQNQYISDEAAFKEIMAQLETQEDPSFVHLVTMQNHLPYEGNYSDTIAINSELTLPNKAAISNYLQGIAYSDQALNQFLLSLNDFNEPTVVVFWGDHLPSVYGDDVFQANELRTMYETPFLLYTNYPTKARDVGTISPIYFMNELLTQTETKVSPFYGLMTTLETEITGMEKLLLIDQENQTITEAELSDAAKELLQDYQMIQYDVTTGKGYSQQIPFFDPINDK</sequence>
<dbReference type="Pfam" id="PF00884">
    <property type="entry name" value="Sulfatase"/>
    <property type="match status" value="1"/>
</dbReference>
<dbReference type="InterPro" id="IPR050448">
    <property type="entry name" value="OpgB/LTA_synthase_biosynth"/>
</dbReference>
<keyword evidence="5 7" id="KW-1133">Transmembrane helix</keyword>
<evidence type="ECO:0000256" key="3">
    <source>
        <dbReference type="ARBA" id="ARBA00022475"/>
    </source>
</evidence>
<evidence type="ECO:0000256" key="2">
    <source>
        <dbReference type="ARBA" id="ARBA00004936"/>
    </source>
</evidence>
<comment type="subcellular location">
    <subcellularLocation>
        <location evidence="1">Cell membrane</location>
        <topology evidence="1">Multi-pass membrane protein</topology>
    </subcellularLocation>
</comment>
<dbReference type="GO" id="GO:0016740">
    <property type="term" value="F:transferase activity"/>
    <property type="evidence" value="ECO:0007669"/>
    <property type="project" value="UniProtKB-KW"/>
</dbReference>
<feature type="transmembrane region" description="Helical" evidence="7">
    <location>
        <begin position="12"/>
        <end position="31"/>
    </location>
</feature>
<keyword evidence="10" id="KW-1185">Reference proteome</keyword>
<evidence type="ECO:0000313" key="10">
    <source>
        <dbReference type="Proteomes" id="UP000198948"/>
    </source>
</evidence>
<dbReference type="CDD" id="cd16015">
    <property type="entry name" value="LTA_synthase"/>
    <property type="match status" value="1"/>
</dbReference>
<dbReference type="AlphaFoldDB" id="A0A1H9QNJ0"/>
<dbReference type="EMBL" id="FOHA01000002">
    <property type="protein sequence ID" value="SER62076.1"/>
    <property type="molecule type" value="Genomic_DNA"/>
</dbReference>
<evidence type="ECO:0000256" key="6">
    <source>
        <dbReference type="ARBA" id="ARBA00023136"/>
    </source>
</evidence>
<feature type="domain" description="Sulfatase N-terminal" evidence="8">
    <location>
        <begin position="270"/>
        <end position="554"/>
    </location>
</feature>
<evidence type="ECO:0000259" key="8">
    <source>
        <dbReference type="Pfam" id="PF00884"/>
    </source>
</evidence>
<dbReference type="Proteomes" id="UP000198948">
    <property type="component" value="Unassembled WGS sequence"/>
</dbReference>
<keyword evidence="6 7" id="KW-0472">Membrane</keyword>
<accession>A0A1H9QNJ0</accession>
<dbReference type="PANTHER" id="PTHR47371">
    <property type="entry name" value="LIPOTEICHOIC ACID SYNTHASE"/>
    <property type="match status" value="1"/>
</dbReference>
<comment type="pathway">
    <text evidence="2">Cell wall biogenesis; lipoteichoic acid biosynthesis.</text>
</comment>
<dbReference type="InterPro" id="IPR017850">
    <property type="entry name" value="Alkaline_phosphatase_core_sf"/>
</dbReference>
<dbReference type="STRING" id="142588.SAMN04488559_102189"/>
<dbReference type="Gene3D" id="3.40.720.10">
    <property type="entry name" value="Alkaline Phosphatase, subunit A"/>
    <property type="match status" value="1"/>
</dbReference>
<dbReference type="PANTHER" id="PTHR47371:SF3">
    <property type="entry name" value="PHOSPHOGLYCEROL TRANSFERASE I"/>
    <property type="match status" value="1"/>
</dbReference>
<evidence type="ECO:0000256" key="4">
    <source>
        <dbReference type="ARBA" id="ARBA00022692"/>
    </source>
</evidence>
<dbReference type="SUPFAM" id="SSF53649">
    <property type="entry name" value="Alkaline phosphatase-like"/>
    <property type="match status" value="1"/>
</dbReference>
<keyword evidence="9" id="KW-0808">Transferase</keyword>
<organism evidence="9 10">
    <name type="scientific">Isobaculum melis</name>
    <dbReference type="NCBI Taxonomy" id="142588"/>
    <lineage>
        <taxon>Bacteria</taxon>
        <taxon>Bacillati</taxon>
        <taxon>Bacillota</taxon>
        <taxon>Bacilli</taxon>
        <taxon>Lactobacillales</taxon>
        <taxon>Carnobacteriaceae</taxon>
        <taxon>Isobaculum</taxon>
    </lineage>
</organism>
<protein>
    <submittedName>
        <fullName evidence="9">Phosphoglycerol transferase MdoB</fullName>
    </submittedName>
</protein>
<evidence type="ECO:0000256" key="5">
    <source>
        <dbReference type="ARBA" id="ARBA00022989"/>
    </source>
</evidence>
<dbReference type="InterPro" id="IPR000917">
    <property type="entry name" value="Sulfatase_N"/>
</dbReference>
<feature type="transmembrane region" description="Helical" evidence="7">
    <location>
        <begin position="170"/>
        <end position="188"/>
    </location>
</feature>
<reference evidence="9 10" key="1">
    <citation type="submission" date="2016-10" db="EMBL/GenBank/DDBJ databases">
        <authorList>
            <person name="de Groot N.N."/>
        </authorList>
    </citation>
    <scope>NUCLEOTIDE SEQUENCE [LARGE SCALE GENOMIC DNA]</scope>
    <source>
        <strain evidence="9 10">DSM 13760</strain>
    </source>
</reference>
<keyword evidence="4 7" id="KW-0812">Transmembrane</keyword>
<keyword evidence="3" id="KW-1003">Cell membrane</keyword>
<dbReference type="GO" id="GO:0005886">
    <property type="term" value="C:plasma membrane"/>
    <property type="evidence" value="ECO:0007669"/>
    <property type="project" value="UniProtKB-SubCell"/>
</dbReference>
<gene>
    <name evidence="9" type="ORF">SAMN04488559_102189</name>
</gene>
<evidence type="ECO:0000256" key="1">
    <source>
        <dbReference type="ARBA" id="ARBA00004651"/>
    </source>
</evidence>
<feature type="transmembrane region" description="Helical" evidence="7">
    <location>
        <begin position="51"/>
        <end position="70"/>
    </location>
</feature>
<dbReference type="RefSeq" id="WP_177165653.1">
    <property type="nucleotide sequence ID" value="NZ_FOHA01000002.1"/>
</dbReference>